<dbReference type="Proteomes" id="UP000789759">
    <property type="component" value="Unassembled WGS sequence"/>
</dbReference>
<name>A0A9N9HUG7_9GLOM</name>
<dbReference type="EMBL" id="CAJVQA010011344">
    <property type="protein sequence ID" value="CAG8706368.1"/>
    <property type="molecule type" value="Genomic_DNA"/>
</dbReference>
<sequence length="73" mass="8451">VASLCSYMYEAAKELTVKIEKNDYDKKHINKNLVQIIDNKKSNLTKKEADKFSAIQKICYIGNQYPPNLEKLN</sequence>
<keyword evidence="2" id="KW-1185">Reference proteome</keyword>
<feature type="non-terminal residue" evidence="1">
    <location>
        <position position="1"/>
    </location>
</feature>
<evidence type="ECO:0000313" key="2">
    <source>
        <dbReference type="Proteomes" id="UP000789759"/>
    </source>
</evidence>
<comment type="caution">
    <text evidence="1">The sequence shown here is derived from an EMBL/GenBank/DDBJ whole genome shotgun (WGS) entry which is preliminary data.</text>
</comment>
<accession>A0A9N9HUG7</accession>
<proteinExistence type="predicted"/>
<protein>
    <submittedName>
        <fullName evidence="1">19287_t:CDS:1</fullName>
    </submittedName>
</protein>
<organism evidence="1 2">
    <name type="scientific">Cetraspora pellucida</name>
    <dbReference type="NCBI Taxonomy" id="1433469"/>
    <lineage>
        <taxon>Eukaryota</taxon>
        <taxon>Fungi</taxon>
        <taxon>Fungi incertae sedis</taxon>
        <taxon>Mucoromycota</taxon>
        <taxon>Glomeromycotina</taxon>
        <taxon>Glomeromycetes</taxon>
        <taxon>Diversisporales</taxon>
        <taxon>Gigasporaceae</taxon>
        <taxon>Cetraspora</taxon>
    </lineage>
</organism>
<evidence type="ECO:0000313" key="1">
    <source>
        <dbReference type="EMBL" id="CAG8706368.1"/>
    </source>
</evidence>
<gene>
    <name evidence="1" type="ORF">CPELLU_LOCUS12099</name>
</gene>
<dbReference type="AlphaFoldDB" id="A0A9N9HUG7"/>
<reference evidence="1" key="1">
    <citation type="submission" date="2021-06" db="EMBL/GenBank/DDBJ databases">
        <authorList>
            <person name="Kallberg Y."/>
            <person name="Tangrot J."/>
            <person name="Rosling A."/>
        </authorList>
    </citation>
    <scope>NUCLEOTIDE SEQUENCE</scope>
    <source>
        <strain evidence="1">FL966</strain>
    </source>
</reference>